<dbReference type="SUPFAM" id="SSF103196">
    <property type="entry name" value="Roadblock/LC7 domain"/>
    <property type="match status" value="1"/>
</dbReference>
<feature type="domain" description="Roadblock/LAMTOR2" evidence="2">
    <location>
        <begin position="6"/>
        <end position="94"/>
    </location>
</feature>
<dbReference type="Proteomes" id="UP000035880">
    <property type="component" value="Chromosome 2L"/>
</dbReference>
<organism evidence="3">
    <name type="scientific">Drosophila simulans</name>
    <name type="common">Fruit fly</name>
    <dbReference type="NCBI Taxonomy" id="7240"/>
    <lineage>
        <taxon>Eukaryota</taxon>
        <taxon>Metazoa</taxon>
        <taxon>Ecdysozoa</taxon>
        <taxon>Arthropoda</taxon>
        <taxon>Hexapoda</taxon>
        <taxon>Insecta</taxon>
        <taxon>Pterygota</taxon>
        <taxon>Neoptera</taxon>
        <taxon>Endopterygota</taxon>
        <taxon>Diptera</taxon>
        <taxon>Brachycera</taxon>
        <taxon>Muscomorpha</taxon>
        <taxon>Ephydroidea</taxon>
        <taxon>Drosophilidae</taxon>
        <taxon>Drosophila</taxon>
        <taxon>Sophophora</taxon>
    </lineage>
</organism>
<reference evidence="3" key="2">
    <citation type="submission" date="2014-06" db="EMBL/GenBank/DDBJ databases">
        <authorList>
            <person name="Hu T."/>
            <person name="Eisen M.B."/>
            <person name="Thornton K.R."/>
            <person name="Andolfatto P."/>
        </authorList>
    </citation>
    <scope>NUCLEOTIDE SEQUENCE</scope>
    <source>
        <strain evidence="3">W501</strain>
    </source>
</reference>
<comment type="similarity">
    <text evidence="1">Belongs to the GAMAD family.</text>
</comment>
<evidence type="ECO:0000259" key="2">
    <source>
        <dbReference type="SMART" id="SM00960"/>
    </source>
</evidence>
<dbReference type="SMART" id="SM00960">
    <property type="entry name" value="Robl_LC7"/>
    <property type="match status" value="1"/>
</dbReference>
<reference evidence="3" key="3">
    <citation type="submission" date="2015-04" db="EMBL/GenBank/DDBJ databases">
        <authorList>
            <consortium name="FlyBase"/>
        </authorList>
    </citation>
    <scope>NUCLEOTIDE SEQUENCE</scope>
    <source>
        <strain evidence="3">W501</strain>
    </source>
</reference>
<dbReference type="EMBL" id="CM002910">
    <property type="protein sequence ID" value="KMY90917.1"/>
    <property type="molecule type" value="Genomic_DNA"/>
</dbReference>
<reference evidence="3" key="1">
    <citation type="journal article" date="2013" name="Genome Res.">
        <title>A second-generation assembly of the Drosophila simulans genome provides new insights into patterns of lineage-specific divergence.</title>
        <authorList>
            <person name="Hu T.T."/>
            <person name="Eisen M.B."/>
            <person name="Thornton K.R."/>
            <person name="Andolfatto P."/>
        </authorList>
    </citation>
    <scope>NUCLEOTIDE SEQUENCE [LARGE SCALE GENOMIC DNA]</scope>
    <source>
        <strain evidence="3">W501</strain>
    </source>
</reference>
<evidence type="ECO:0000313" key="3">
    <source>
        <dbReference type="EMBL" id="KMY90917.1"/>
    </source>
</evidence>
<sequence>MASNTVQMTFDRLVQLPGVTGAILIDGNGVPVRTNLPENVARIYADRMRPLVTLARSMVQDLENGDELSYVRLRTRRQETMVATENEHTIILIQDNRMLDESRRSSVASRRASAL</sequence>
<protein>
    <recommendedName>
        <fullName evidence="2">Roadblock/LAMTOR2 domain-containing protein</fullName>
    </recommendedName>
</protein>
<gene>
    <name evidence="3" type="primary">Dsim\GD28617</name>
    <name evidence="3" type="ORF">Dsimw501_GD28617</name>
</gene>
<dbReference type="AlphaFoldDB" id="A0A0J9R3S8"/>
<dbReference type="OrthoDB" id="9985637at2759"/>
<evidence type="ECO:0000256" key="1">
    <source>
        <dbReference type="ARBA" id="ARBA00007191"/>
    </source>
</evidence>
<dbReference type="KEGG" id="dsi:Dsimw501_GD28617"/>
<proteinExistence type="inferred from homology"/>
<dbReference type="Gene3D" id="3.30.450.30">
    <property type="entry name" value="Dynein light chain 2a, cytoplasmic"/>
    <property type="match status" value="1"/>
</dbReference>
<dbReference type="PANTHER" id="PTHR10779">
    <property type="entry name" value="DYNEIN LIGHT CHAIN ROADBLOCK"/>
    <property type="match status" value="1"/>
</dbReference>
<name>A0A0J9R3S8_DROSI</name>
<dbReference type="Pfam" id="PF03259">
    <property type="entry name" value="Robl_LC7"/>
    <property type="match status" value="1"/>
</dbReference>
<dbReference type="InterPro" id="IPR004942">
    <property type="entry name" value="Roadblock/LAMTOR2_dom"/>
</dbReference>
<dbReference type="Bgee" id="FBgn0269907">
    <property type="expression patterns" value="Expressed in male reproductive system and 2 other cell types or tissues"/>
</dbReference>
<accession>A0A0J9R3S8</accession>